<dbReference type="RefSeq" id="WP_011604181.1">
    <property type="nucleotide sequence ID" value="NC_008278.1"/>
</dbReference>
<feature type="compositionally biased region" description="Low complexity" evidence="2">
    <location>
        <begin position="219"/>
        <end position="233"/>
    </location>
</feature>
<feature type="domain" description="HNH nuclease" evidence="3">
    <location>
        <begin position="400"/>
        <end position="452"/>
    </location>
</feature>
<dbReference type="AlphaFoldDB" id="Q0RLC9"/>
<dbReference type="GO" id="GO:0004519">
    <property type="term" value="F:endonuclease activity"/>
    <property type="evidence" value="ECO:0007669"/>
    <property type="project" value="InterPro"/>
</dbReference>
<name>Q0RLC9_FRAAA</name>
<organism evidence="4 5">
    <name type="scientific">Frankia alni (strain DSM 45986 / CECT 9034 / ACN14a)</name>
    <dbReference type="NCBI Taxonomy" id="326424"/>
    <lineage>
        <taxon>Bacteria</taxon>
        <taxon>Bacillati</taxon>
        <taxon>Actinomycetota</taxon>
        <taxon>Actinomycetes</taxon>
        <taxon>Frankiales</taxon>
        <taxon>Frankiaceae</taxon>
        <taxon>Frankia</taxon>
    </lineage>
</organism>
<evidence type="ECO:0000259" key="3">
    <source>
        <dbReference type="SMART" id="SM00507"/>
    </source>
</evidence>
<sequence length="502" mass="52387">MVWNSAGAGGSSALLEGVAAVSSGVDELNDGRVWALSDAELDACLIDCTAVMTRLAAFRLQVVAEVHGRGLARRVGASSTAALLRERLRLRAADAGRLVDLAVAVDGPLAATGQRLAAGEIRVEQALVIAAGMRSLPAEATADVRRRAEAFLLRQADEFDPTALARLARHLRETLTWVDPSPGGDPPESTPGGGSASQGDAPDASGQSGDGESGGSGANNGQPHNPADPAGPADPGGPGADPGGLAGGGGEDPAGRRGLWLSELPDGMTRISGELEAEAAALLRTALDSLSAPRPAFDGTLDPRNPARRRADALVDLLGRPLDTAALPVTGGIRPHLAVTVPWAALLGGSGLPATTSWGQPLSREVLRRIACDASVRRIILDPAGVPLDVGRAHRTVTADIRQALIARDNGCAFPGCDRPVGWCEAHHIRHWIDGGHTSLDNSVLLCGYHHRTVHHQGWTVQLGPDRRPEFLPPAWIDPDRTPRRNPYTRHPHSLLYDVAAG</sequence>
<protein>
    <recommendedName>
        <fullName evidence="3">HNH nuclease domain-containing protein</fullName>
    </recommendedName>
</protein>
<feature type="region of interest" description="Disordered" evidence="2">
    <location>
        <begin position="175"/>
        <end position="260"/>
    </location>
</feature>
<dbReference type="STRING" id="326424.FRAAL3032"/>
<accession>Q0RLC9</accession>
<evidence type="ECO:0000313" key="4">
    <source>
        <dbReference type="EMBL" id="CAJ61676.1"/>
    </source>
</evidence>
<dbReference type="HOGENOM" id="CLU_022065_5_0_11"/>
<dbReference type="GO" id="GO:0003676">
    <property type="term" value="F:nucleic acid binding"/>
    <property type="evidence" value="ECO:0007669"/>
    <property type="project" value="InterPro"/>
</dbReference>
<feature type="compositionally biased region" description="Gly residues" evidence="2">
    <location>
        <begin position="208"/>
        <end position="218"/>
    </location>
</feature>
<dbReference type="InterPro" id="IPR003870">
    <property type="entry name" value="DUF222"/>
</dbReference>
<dbReference type="CDD" id="cd00085">
    <property type="entry name" value="HNHc"/>
    <property type="match status" value="1"/>
</dbReference>
<evidence type="ECO:0000256" key="1">
    <source>
        <dbReference type="ARBA" id="ARBA00023450"/>
    </source>
</evidence>
<dbReference type="eggNOG" id="COG1403">
    <property type="taxonomic scope" value="Bacteria"/>
</dbReference>
<comment type="similarity">
    <text evidence="1">Belongs to the Rv1128c/1148c/1588c/1702c/1945/3466 family.</text>
</comment>
<evidence type="ECO:0000313" key="5">
    <source>
        <dbReference type="Proteomes" id="UP000000657"/>
    </source>
</evidence>
<dbReference type="Pfam" id="PF02720">
    <property type="entry name" value="DUF222"/>
    <property type="match status" value="1"/>
</dbReference>
<dbReference type="InterPro" id="IPR003615">
    <property type="entry name" value="HNH_nuc"/>
</dbReference>
<dbReference type="InterPro" id="IPR002711">
    <property type="entry name" value="HNH"/>
</dbReference>
<dbReference type="Proteomes" id="UP000000657">
    <property type="component" value="Chromosome"/>
</dbReference>
<dbReference type="OrthoDB" id="3207853at2"/>
<keyword evidence="5" id="KW-1185">Reference proteome</keyword>
<gene>
    <name evidence="4" type="ordered locus">FRAAL3032</name>
</gene>
<reference evidence="4 5" key="1">
    <citation type="journal article" date="2007" name="Genome Res.">
        <title>Genome characteristics of facultatively symbiotic Frankia sp. strains reflect host range and host plant biogeography.</title>
        <authorList>
            <person name="Normand P."/>
            <person name="Lapierre P."/>
            <person name="Tisa L.S."/>
            <person name="Gogarten J.P."/>
            <person name="Alloisio N."/>
            <person name="Bagnarol E."/>
            <person name="Bassi C.A."/>
            <person name="Berry A.M."/>
            <person name="Bickhart D.M."/>
            <person name="Choisne N."/>
            <person name="Couloux A."/>
            <person name="Cournoyer B."/>
            <person name="Cruveiller S."/>
            <person name="Daubin V."/>
            <person name="Demange N."/>
            <person name="Francino M.P."/>
            <person name="Goltsman E."/>
            <person name="Huang Y."/>
            <person name="Kopp O.R."/>
            <person name="Labarre L."/>
            <person name="Lapidus A."/>
            <person name="Lavire C."/>
            <person name="Marechal J."/>
            <person name="Martinez M."/>
            <person name="Mastronunzio J.E."/>
            <person name="Mullin B.C."/>
            <person name="Niemann J."/>
            <person name="Pujic P."/>
            <person name="Rawnsley T."/>
            <person name="Rouy Z."/>
            <person name="Schenowitz C."/>
            <person name="Sellstedt A."/>
            <person name="Tavares F."/>
            <person name="Tomkins J.P."/>
            <person name="Vallenet D."/>
            <person name="Valverde C."/>
            <person name="Wall L.G."/>
            <person name="Wang Y."/>
            <person name="Medigue C."/>
            <person name="Benson D.R."/>
        </authorList>
    </citation>
    <scope>NUCLEOTIDE SEQUENCE [LARGE SCALE GENOMIC DNA]</scope>
    <source>
        <strain evidence="5">DSM 45986 / CECT 9034 / ACN14a</strain>
    </source>
</reference>
<feature type="compositionally biased region" description="Gly residues" evidence="2">
    <location>
        <begin position="234"/>
        <end position="252"/>
    </location>
</feature>
<dbReference type="GO" id="GO:0008270">
    <property type="term" value="F:zinc ion binding"/>
    <property type="evidence" value="ECO:0007669"/>
    <property type="project" value="InterPro"/>
</dbReference>
<dbReference type="EMBL" id="CT573213">
    <property type="protein sequence ID" value="CAJ61676.1"/>
    <property type="molecule type" value="Genomic_DNA"/>
</dbReference>
<dbReference type="Pfam" id="PF01844">
    <property type="entry name" value="HNH"/>
    <property type="match status" value="1"/>
</dbReference>
<dbReference type="SMART" id="SM00507">
    <property type="entry name" value="HNHc"/>
    <property type="match status" value="1"/>
</dbReference>
<proteinExistence type="inferred from homology"/>
<dbReference type="KEGG" id="fal:FRAAL3032"/>
<evidence type="ECO:0000256" key="2">
    <source>
        <dbReference type="SAM" id="MobiDB-lite"/>
    </source>
</evidence>